<dbReference type="InterPro" id="IPR039994">
    <property type="entry name" value="NO66-like"/>
</dbReference>
<dbReference type="PANTHER" id="PTHR13096:SF9">
    <property type="entry name" value="BIFUNCTIONAL LYSINE-SPECIFIC DEMETHYLASE AND HISTIDYL-HYDROXYLASE"/>
    <property type="match status" value="1"/>
</dbReference>
<feature type="domain" description="JmjC" evidence="4">
    <location>
        <begin position="90"/>
        <end position="251"/>
    </location>
</feature>
<comment type="cofactor">
    <cofactor evidence="1">
        <name>Fe(2+)</name>
        <dbReference type="ChEBI" id="CHEBI:29033"/>
    </cofactor>
</comment>
<comment type="caution">
    <text evidence="5">The sequence shown here is derived from an EMBL/GenBank/DDBJ whole genome shotgun (WGS) entry which is preliminary data.</text>
</comment>
<reference evidence="5" key="2">
    <citation type="submission" date="2020-09" db="EMBL/GenBank/DDBJ databases">
        <authorList>
            <person name="Sun Q."/>
            <person name="Kim S."/>
        </authorList>
    </citation>
    <scope>NUCLEOTIDE SEQUENCE</scope>
    <source>
        <strain evidence="5">KCTC 42651</strain>
    </source>
</reference>
<name>A0A919CNT6_9PROT</name>
<dbReference type="Pfam" id="PF08007">
    <property type="entry name" value="JmjC_2"/>
    <property type="match status" value="1"/>
</dbReference>
<evidence type="ECO:0000256" key="2">
    <source>
        <dbReference type="ARBA" id="ARBA00022723"/>
    </source>
</evidence>
<dbReference type="PANTHER" id="PTHR13096">
    <property type="entry name" value="MINA53 MYC INDUCED NUCLEAR ANTIGEN"/>
    <property type="match status" value="1"/>
</dbReference>
<dbReference type="GO" id="GO:0051864">
    <property type="term" value="F:histone H3K36 demethylase activity"/>
    <property type="evidence" value="ECO:0007669"/>
    <property type="project" value="TreeGrafter"/>
</dbReference>
<keyword evidence="2" id="KW-0479">Metal-binding</keyword>
<organism evidence="5 6">
    <name type="scientific">Thalassobaculum fulvum</name>
    <dbReference type="NCBI Taxonomy" id="1633335"/>
    <lineage>
        <taxon>Bacteria</taxon>
        <taxon>Pseudomonadati</taxon>
        <taxon>Pseudomonadota</taxon>
        <taxon>Alphaproteobacteria</taxon>
        <taxon>Rhodospirillales</taxon>
        <taxon>Thalassobaculaceae</taxon>
        <taxon>Thalassobaculum</taxon>
    </lineage>
</organism>
<dbReference type="GO" id="GO:0032453">
    <property type="term" value="F:histone H3K4 demethylase activity"/>
    <property type="evidence" value="ECO:0007669"/>
    <property type="project" value="TreeGrafter"/>
</dbReference>
<evidence type="ECO:0000256" key="1">
    <source>
        <dbReference type="ARBA" id="ARBA00001954"/>
    </source>
</evidence>
<dbReference type="InterPro" id="IPR003347">
    <property type="entry name" value="JmjC_dom"/>
</dbReference>
<evidence type="ECO:0000259" key="4">
    <source>
        <dbReference type="PROSITE" id="PS51184"/>
    </source>
</evidence>
<dbReference type="Gene3D" id="2.60.120.650">
    <property type="entry name" value="Cupin"/>
    <property type="match status" value="1"/>
</dbReference>
<dbReference type="Proteomes" id="UP000630353">
    <property type="component" value="Unassembled WGS sequence"/>
</dbReference>
<evidence type="ECO:0000256" key="3">
    <source>
        <dbReference type="ARBA" id="ARBA00023004"/>
    </source>
</evidence>
<evidence type="ECO:0000313" key="5">
    <source>
        <dbReference type="EMBL" id="GHD39633.1"/>
    </source>
</evidence>
<evidence type="ECO:0000313" key="6">
    <source>
        <dbReference type="Proteomes" id="UP000630353"/>
    </source>
</evidence>
<keyword evidence="6" id="KW-1185">Reference proteome</keyword>
<sequence>MDVDFDRLFKAIDRQTFVRDYLDQRVYHEAGSVQDVGRLFSWAKVNDLLERPKLWDGHSVEMALAGRVLEPREYCRPGIGRTGEQNLRPDRQRVTALLQKGATFVLDFLEGIDPEIAAVTRCLERLFGTHTSCNMYCSWQSVPGYASHFDTMDVIAIQIEGEKRWNIYEGRFREATFTPGIRPSDFTTEQHDRMKGRVAQQITTRPGDILYLPRGVYHDALATDAASLHLSFGAAPLVGFTVVSMLASEAPKQEFLRRRLPHFEDRAELAAYLAAVGDHVKATLSDPAFVDGVIDYQQGRVFEKVTGYRFPDRSGDRYFYVSRHRPAVEGTLARTRDGGEIAVPAEDRAMFDWIVEREVFWLSELNAAHGARGPAGERLLKTLIDNRVVFPIHV</sequence>
<dbReference type="EMBL" id="BMZS01000001">
    <property type="protein sequence ID" value="GHD39633.1"/>
    <property type="molecule type" value="Genomic_DNA"/>
</dbReference>
<keyword evidence="3" id="KW-0408">Iron</keyword>
<gene>
    <name evidence="5" type="ORF">GCM10017083_01690</name>
</gene>
<reference evidence="5" key="1">
    <citation type="journal article" date="2014" name="Int. J. Syst. Evol. Microbiol.">
        <title>Complete genome sequence of Corynebacterium casei LMG S-19264T (=DSM 44701T), isolated from a smear-ripened cheese.</title>
        <authorList>
            <consortium name="US DOE Joint Genome Institute (JGI-PGF)"/>
            <person name="Walter F."/>
            <person name="Albersmeier A."/>
            <person name="Kalinowski J."/>
            <person name="Ruckert C."/>
        </authorList>
    </citation>
    <scope>NUCLEOTIDE SEQUENCE</scope>
    <source>
        <strain evidence="5">KCTC 42651</strain>
    </source>
</reference>
<dbReference type="SUPFAM" id="SSF51197">
    <property type="entry name" value="Clavaminate synthase-like"/>
    <property type="match status" value="1"/>
</dbReference>
<dbReference type="PROSITE" id="PS51184">
    <property type="entry name" value="JMJC"/>
    <property type="match status" value="1"/>
</dbReference>
<dbReference type="GO" id="GO:0046872">
    <property type="term" value="F:metal ion binding"/>
    <property type="evidence" value="ECO:0007669"/>
    <property type="project" value="UniProtKB-KW"/>
</dbReference>
<proteinExistence type="predicted"/>
<dbReference type="AlphaFoldDB" id="A0A919CNT6"/>
<accession>A0A919CNT6</accession>
<protein>
    <recommendedName>
        <fullName evidence="4">JmjC domain-containing protein</fullName>
    </recommendedName>
</protein>
<dbReference type="RefSeq" id="WP_189987009.1">
    <property type="nucleotide sequence ID" value="NZ_BMZS01000001.1"/>
</dbReference>